<dbReference type="Proteomes" id="UP001607302">
    <property type="component" value="Unassembled WGS sequence"/>
</dbReference>
<accession>A0ABD2B9M0</accession>
<name>A0ABD2B9M0_VESSQ</name>
<evidence type="ECO:0000313" key="2">
    <source>
        <dbReference type="Proteomes" id="UP001607302"/>
    </source>
</evidence>
<gene>
    <name evidence="1" type="ORF">V1478_005675</name>
</gene>
<comment type="caution">
    <text evidence="1">The sequence shown here is derived from an EMBL/GenBank/DDBJ whole genome shotgun (WGS) entry which is preliminary data.</text>
</comment>
<organism evidence="1 2">
    <name type="scientific">Vespula squamosa</name>
    <name type="common">Southern yellow jacket</name>
    <name type="synonym">Wasp</name>
    <dbReference type="NCBI Taxonomy" id="30214"/>
    <lineage>
        <taxon>Eukaryota</taxon>
        <taxon>Metazoa</taxon>
        <taxon>Ecdysozoa</taxon>
        <taxon>Arthropoda</taxon>
        <taxon>Hexapoda</taxon>
        <taxon>Insecta</taxon>
        <taxon>Pterygota</taxon>
        <taxon>Neoptera</taxon>
        <taxon>Endopterygota</taxon>
        <taxon>Hymenoptera</taxon>
        <taxon>Apocrita</taxon>
        <taxon>Aculeata</taxon>
        <taxon>Vespoidea</taxon>
        <taxon>Vespidae</taxon>
        <taxon>Vespinae</taxon>
        <taxon>Vespula</taxon>
    </lineage>
</organism>
<proteinExistence type="predicted"/>
<keyword evidence="2" id="KW-1185">Reference proteome</keyword>
<protein>
    <submittedName>
        <fullName evidence="1">Uncharacterized protein</fullName>
    </submittedName>
</protein>
<dbReference type="EMBL" id="JAUDFV010000130">
    <property type="protein sequence ID" value="KAL2729385.1"/>
    <property type="molecule type" value="Genomic_DNA"/>
</dbReference>
<dbReference type="AlphaFoldDB" id="A0ABD2B9M0"/>
<evidence type="ECO:0000313" key="1">
    <source>
        <dbReference type="EMBL" id="KAL2729385.1"/>
    </source>
</evidence>
<reference evidence="1 2" key="1">
    <citation type="journal article" date="2024" name="Ann. Entomol. Soc. Am.">
        <title>Genomic analyses of the southern and eastern yellowjacket wasps (Hymenoptera: Vespidae) reveal evolutionary signatures of social life.</title>
        <authorList>
            <person name="Catto M.A."/>
            <person name="Caine P.B."/>
            <person name="Orr S.E."/>
            <person name="Hunt B.G."/>
            <person name="Goodisman M.A.D."/>
        </authorList>
    </citation>
    <scope>NUCLEOTIDE SEQUENCE [LARGE SCALE GENOMIC DNA]</scope>
    <source>
        <strain evidence="1">233</strain>
        <tissue evidence="1">Head and thorax</tissue>
    </source>
</reference>
<sequence length="89" mass="10444">MKHKSIQTNNERKLIPETVVYHNKTKFGAMLPVKWQKSTASNQNHIDGLCKNKCTKYSQTTISTTNSRRAFFKKKRKTYKEHQVANIIF</sequence>